<dbReference type="InterPro" id="IPR017723">
    <property type="entry name" value="Tscrpt_reg_AEP_util-assoc"/>
</dbReference>
<evidence type="ECO:0000256" key="1">
    <source>
        <dbReference type="ARBA" id="ARBA00023015"/>
    </source>
</evidence>
<dbReference type="Proteomes" id="UP000008392">
    <property type="component" value="Chromosome"/>
</dbReference>
<keyword evidence="6" id="KW-1185">Reference proteome</keyword>
<dbReference type="Pfam" id="PF00392">
    <property type="entry name" value="GntR"/>
    <property type="match status" value="1"/>
</dbReference>
<evidence type="ECO:0000256" key="2">
    <source>
        <dbReference type="ARBA" id="ARBA00023125"/>
    </source>
</evidence>
<evidence type="ECO:0000313" key="5">
    <source>
        <dbReference type="EMBL" id="AEK60472.1"/>
    </source>
</evidence>
<dbReference type="PANTHER" id="PTHR43537:SF24">
    <property type="entry name" value="GLUCONATE OPERON TRANSCRIPTIONAL REPRESSOR"/>
    <property type="match status" value="1"/>
</dbReference>
<dbReference type="InterPro" id="IPR000524">
    <property type="entry name" value="Tscrpt_reg_HTH_GntR"/>
</dbReference>
<dbReference type="PANTHER" id="PTHR43537">
    <property type="entry name" value="TRANSCRIPTIONAL REGULATOR, GNTR FAMILY"/>
    <property type="match status" value="1"/>
</dbReference>
<dbReference type="InterPro" id="IPR036388">
    <property type="entry name" value="WH-like_DNA-bd_sf"/>
</dbReference>
<dbReference type="NCBIfam" id="TIGR03338">
    <property type="entry name" value="phnR_burk"/>
    <property type="match status" value="1"/>
</dbReference>
<dbReference type="Gene3D" id="1.20.120.530">
    <property type="entry name" value="GntR ligand-binding domain-like"/>
    <property type="match status" value="1"/>
</dbReference>
<reference evidence="5 6" key="4">
    <citation type="journal article" date="2010" name="Environ. Microbiol.">
        <title>The bacterial genus Collimonas: mycophagy, weathering and other adaptive solutions to life in oligotrophic soil environments.</title>
        <authorList>
            <person name="Leveau J.H."/>
            <person name="Uroz S."/>
            <person name="de Boer W."/>
        </authorList>
    </citation>
    <scope>NUCLEOTIDE SEQUENCE [LARGE SCALE GENOMIC DNA]</scope>
    <source>
        <strain evidence="5 6">Ter331</strain>
    </source>
</reference>
<dbReference type="InterPro" id="IPR008920">
    <property type="entry name" value="TF_FadR/GntR_C"/>
</dbReference>
<proteinExistence type="predicted"/>
<evidence type="ECO:0000313" key="6">
    <source>
        <dbReference type="Proteomes" id="UP000008392"/>
    </source>
</evidence>
<dbReference type="HOGENOM" id="CLU_017584_5_1_4"/>
<sequence>MKPGQAFTPCRFLPRLFIASCFMYFVDNLHVVQLKCNHQLEKRSAMTTNRTMNTIALVQKNSLPSLVQKELERMILTGDLVAGDKLNEVSLAEMMGVSRGPVREAFRALEEAGLVQQEKNCGVFVRQISVEEADEIYEVRAALDELIGRKLAATIKPAQVQELRTLLDRMDGMVALGDVDGYLKLNLAFHDALVQFTANKKLLHTYRRLVNELNLFRRSALAQKGSLPTSTTEHHKIVDAIAAGDPQAAGDIMREHAVAGRNRMHKAQEKAASAAAITLK</sequence>
<reference evidence="5 6" key="1">
    <citation type="journal article" date="2004" name="Environ. Microbiol.">
        <title>Phylogeny-function analysis of (meta)genomic libraries: screening for expression of ribosomal RNA genes by large-insert library fluorescent in situ hybridization (LIL-FISH).</title>
        <authorList>
            <person name="Leveau J.H."/>
            <person name="Gerards S."/>
            <person name="de Boer W."/>
            <person name="van Veen J.A."/>
        </authorList>
    </citation>
    <scope>NUCLEOTIDE SEQUENCE [LARGE SCALE GENOMIC DNA]</scope>
    <source>
        <strain evidence="5 6">Ter331</strain>
    </source>
</reference>
<gene>
    <name evidence="5" type="ordered locus">CFU_0636</name>
</gene>
<dbReference type="SUPFAM" id="SSF48008">
    <property type="entry name" value="GntR ligand-binding domain-like"/>
    <property type="match status" value="1"/>
</dbReference>
<dbReference type="GO" id="GO:0003677">
    <property type="term" value="F:DNA binding"/>
    <property type="evidence" value="ECO:0007669"/>
    <property type="project" value="UniProtKB-KW"/>
</dbReference>
<reference evidence="5 6" key="5">
    <citation type="journal article" date="2011" name="ISME J.">
        <title>Dual transcriptional profiling of a bacterial/fungal confrontation: Collimonas fungivorans versus Aspergillus niger.</title>
        <authorList>
            <person name="Mela F."/>
            <person name="Fritsche K."/>
            <person name="de Boer W."/>
            <person name="van Veen J.A."/>
            <person name="de Graaff L.H."/>
            <person name="van den Berg M."/>
            <person name="Leveau J.H."/>
        </authorList>
    </citation>
    <scope>NUCLEOTIDE SEQUENCE [LARGE SCALE GENOMIC DNA]</scope>
    <source>
        <strain evidence="5 6">Ter331</strain>
    </source>
</reference>
<dbReference type="GO" id="GO:0003700">
    <property type="term" value="F:DNA-binding transcription factor activity"/>
    <property type="evidence" value="ECO:0007669"/>
    <property type="project" value="InterPro"/>
</dbReference>
<keyword evidence="3" id="KW-0804">Transcription</keyword>
<dbReference type="Pfam" id="PF07729">
    <property type="entry name" value="FCD"/>
    <property type="match status" value="1"/>
</dbReference>
<organism evidence="5 6">
    <name type="scientific">Collimonas fungivorans (strain Ter331)</name>
    <dbReference type="NCBI Taxonomy" id="1005048"/>
    <lineage>
        <taxon>Bacteria</taxon>
        <taxon>Pseudomonadati</taxon>
        <taxon>Pseudomonadota</taxon>
        <taxon>Betaproteobacteria</taxon>
        <taxon>Burkholderiales</taxon>
        <taxon>Oxalobacteraceae</taxon>
        <taxon>Collimonas</taxon>
    </lineage>
</organism>
<keyword evidence="2" id="KW-0238">DNA-binding</keyword>
<dbReference type="CDD" id="cd07377">
    <property type="entry name" value="WHTH_GntR"/>
    <property type="match status" value="1"/>
</dbReference>
<feature type="domain" description="HTH gntR-type" evidence="4">
    <location>
        <begin position="61"/>
        <end position="128"/>
    </location>
</feature>
<accession>G0A8G0</accession>
<keyword evidence="1" id="KW-0805">Transcription regulation</keyword>
<dbReference type="STRING" id="1005048.CFU_0636"/>
<reference evidence="5 6" key="2">
    <citation type="journal article" date="2006" name="J. Microbiol. Methods">
        <title>Genomic flank-sequencing of plasposon insertion sites for rapid identification of functional genes.</title>
        <authorList>
            <person name="Leveau J.H."/>
            <person name="Gerards S."/>
            <person name="Fritsche K."/>
            <person name="Zondag G."/>
            <person name="van Veen J.A."/>
        </authorList>
    </citation>
    <scope>NUCLEOTIDE SEQUENCE [LARGE SCALE GENOMIC DNA]</scope>
    <source>
        <strain evidence="5 6">Ter331</strain>
    </source>
</reference>
<reference evidence="5 6" key="3">
    <citation type="journal article" date="2008" name="FEMS Microbiol. Ecol.">
        <title>Identification and characterization of genes underlying chitinolysis in Collimonas fungivorans Ter331.</title>
        <authorList>
            <person name="Fritsche K."/>
            <person name="de Boer W."/>
            <person name="Gerards S."/>
            <person name="van den Berg M."/>
            <person name="van Veen J.A."/>
            <person name="Leveau J.H."/>
        </authorList>
    </citation>
    <scope>NUCLEOTIDE SEQUENCE [LARGE SCALE GENOMIC DNA]</scope>
    <source>
        <strain evidence="5 6">Ter331</strain>
    </source>
</reference>
<dbReference type="SMART" id="SM00345">
    <property type="entry name" value="HTH_GNTR"/>
    <property type="match status" value="1"/>
</dbReference>
<dbReference type="AlphaFoldDB" id="G0A8G0"/>
<reference evidence="6" key="6">
    <citation type="submission" date="2011-05" db="EMBL/GenBank/DDBJ databases">
        <title>Complete sequence of Collimonas fungivorans Ter331.</title>
        <authorList>
            <person name="Leveau J.H."/>
        </authorList>
    </citation>
    <scope>NUCLEOTIDE SEQUENCE [LARGE SCALE GENOMIC DNA]</scope>
    <source>
        <strain evidence="6">Ter331</strain>
    </source>
</reference>
<dbReference type="InterPro" id="IPR011711">
    <property type="entry name" value="GntR_C"/>
</dbReference>
<dbReference type="SMART" id="SM00895">
    <property type="entry name" value="FCD"/>
    <property type="match status" value="1"/>
</dbReference>
<evidence type="ECO:0000259" key="4">
    <source>
        <dbReference type="PROSITE" id="PS50949"/>
    </source>
</evidence>
<dbReference type="InterPro" id="IPR036390">
    <property type="entry name" value="WH_DNA-bd_sf"/>
</dbReference>
<dbReference type="PROSITE" id="PS50949">
    <property type="entry name" value="HTH_GNTR"/>
    <property type="match status" value="1"/>
</dbReference>
<evidence type="ECO:0000256" key="3">
    <source>
        <dbReference type="ARBA" id="ARBA00023163"/>
    </source>
</evidence>
<dbReference type="EMBL" id="CP002745">
    <property type="protein sequence ID" value="AEK60472.1"/>
    <property type="molecule type" value="Genomic_DNA"/>
</dbReference>
<dbReference type="KEGG" id="cfu:CFU_0636"/>
<protein>
    <submittedName>
        <fullName evidence="5">Regulatory protein GntR, HTH:GntR, C-terminal</fullName>
    </submittedName>
</protein>
<dbReference type="SUPFAM" id="SSF46785">
    <property type="entry name" value="Winged helix' DNA-binding domain"/>
    <property type="match status" value="1"/>
</dbReference>
<name>G0A8G0_COLFT</name>
<dbReference type="eggNOG" id="COG1802">
    <property type="taxonomic scope" value="Bacteria"/>
</dbReference>
<dbReference type="Gene3D" id="1.10.10.10">
    <property type="entry name" value="Winged helix-like DNA-binding domain superfamily/Winged helix DNA-binding domain"/>
    <property type="match status" value="1"/>
</dbReference>